<keyword evidence="13" id="KW-1185">Reference proteome</keyword>
<dbReference type="Pfam" id="PF00999">
    <property type="entry name" value="Na_H_Exchanger"/>
    <property type="match status" value="1"/>
</dbReference>
<keyword evidence="6 10" id="KW-1133">Transmembrane helix</keyword>
<name>A0A8T2V4J2_CERRI</name>
<accession>A0A8T2V4J2</accession>
<evidence type="ECO:0000256" key="9">
    <source>
        <dbReference type="ARBA" id="ARBA00038341"/>
    </source>
</evidence>
<evidence type="ECO:0000256" key="7">
    <source>
        <dbReference type="ARBA" id="ARBA00023065"/>
    </source>
</evidence>
<keyword evidence="2" id="KW-0813">Transport</keyword>
<dbReference type="PANTHER" id="PTHR32468:SF0">
    <property type="entry name" value="K(+)_H(+) ANTIPORTER 1"/>
    <property type="match status" value="1"/>
</dbReference>
<dbReference type="InterPro" id="IPR050794">
    <property type="entry name" value="CPA2_transporter"/>
</dbReference>
<gene>
    <name evidence="12" type="ORF">KP509_03G082900</name>
</gene>
<dbReference type="GO" id="GO:0016020">
    <property type="term" value="C:membrane"/>
    <property type="evidence" value="ECO:0007669"/>
    <property type="project" value="UniProtKB-SubCell"/>
</dbReference>
<evidence type="ECO:0000259" key="11">
    <source>
        <dbReference type="Pfam" id="PF00999"/>
    </source>
</evidence>
<dbReference type="Proteomes" id="UP000825935">
    <property type="component" value="Chromosome 3"/>
</dbReference>
<evidence type="ECO:0000313" key="13">
    <source>
        <dbReference type="Proteomes" id="UP000825935"/>
    </source>
</evidence>
<reference evidence="12" key="1">
    <citation type="submission" date="2021-08" db="EMBL/GenBank/DDBJ databases">
        <title>WGS assembly of Ceratopteris richardii.</title>
        <authorList>
            <person name="Marchant D.B."/>
            <person name="Chen G."/>
            <person name="Jenkins J."/>
            <person name="Shu S."/>
            <person name="Leebens-Mack J."/>
            <person name="Grimwood J."/>
            <person name="Schmutz J."/>
            <person name="Soltis P."/>
            <person name="Soltis D."/>
            <person name="Chen Z.-H."/>
        </authorList>
    </citation>
    <scope>NUCLEOTIDE SEQUENCE</scope>
    <source>
        <strain evidence="12">Whitten #5841</strain>
        <tissue evidence="12">Leaf</tissue>
    </source>
</reference>
<evidence type="ECO:0000313" key="12">
    <source>
        <dbReference type="EMBL" id="KAH7442332.1"/>
    </source>
</evidence>
<feature type="transmembrane region" description="Helical" evidence="10">
    <location>
        <begin position="47"/>
        <end position="66"/>
    </location>
</feature>
<dbReference type="InterPro" id="IPR038770">
    <property type="entry name" value="Na+/solute_symporter_sf"/>
</dbReference>
<dbReference type="GO" id="GO:0015297">
    <property type="term" value="F:antiporter activity"/>
    <property type="evidence" value="ECO:0007669"/>
    <property type="project" value="InterPro"/>
</dbReference>
<evidence type="ECO:0000256" key="8">
    <source>
        <dbReference type="ARBA" id="ARBA00023136"/>
    </source>
</evidence>
<keyword evidence="8 10" id="KW-0472">Membrane</keyword>
<dbReference type="PANTHER" id="PTHR32468">
    <property type="entry name" value="CATION/H + ANTIPORTER"/>
    <property type="match status" value="1"/>
</dbReference>
<keyword evidence="3" id="KW-0633">Potassium transport</keyword>
<evidence type="ECO:0000256" key="6">
    <source>
        <dbReference type="ARBA" id="ARBA00022989"/>
    </source>
</evidence>
<feature type="domain" description="Cation/H+ exchanger transmembrane" evidence="11">
    <location>
        <begin position="62"/>
        <end position="179"/>
    </location>
</feature>
<proteinExistence type="inferred from homology"/>
<feature type="transmembrane region" description="Helical" evidence="10">
    <location>
        <begin position="145"/>
        <end position="165"/>
    </location>
</feature>
<dbReference type="EMBL" id="CM035408">
    <property type="protein sequence ID" value="KAH7442332.1"/>
    <property type="molecule type" value="Genomic_DNA"/>
</dbReference>
<dbReference type="GO" id="GO:0006813">
    <property type="term" value="P:potassium ion transport"/>
    <property type="evidence" value="ECO:0007669"/>
    <property type="project" value="UniProtKB-KW"/>
</dbReference>
<dbReference type="AlphaFoldDB" id="A0A8T2V4J2"/>
<keyword evidence="4 10" id="KW-0812">Transmembrane</keyword>
<dbReference type="GO" id="GO:1902600">
    <property type="term" value="P:proton transmembrane transport"/>
    <property type="evidence" value="ECO:0007669"/>
    <property type="project" value="InterPro"/>
</dbReference>
<feature type="transmembrane region" description="Helical" evidence="10">
    <location>
        <begin position="114"/>
        <end position="133"/>
    </location>
</feature>
<dbReference type="OrthoDB" id="1725894at2759"/>
<evidence type="ECO:0000256" key="3">
    <source>
        <dbReference type="ARBA" id="ARBA00022538"/>
    </source>
</evidence>
<evidence type="ECO:0000256" key="4">
    <source>
        <dbReference type="ARBA" id="ARBA00022692"/>
    </source>
</evidence>
<sequence length="196" mass="21264">MIFLALVPQMNLRLAMSKSNSSDAASCTHIMEAVSNGILQGDQPINFSLPLLIIQITVVLFVTRVLAKLFKPFRQHRVLAEIIGGVLLGPTALGRSESYLHTLFPKNSITLLDTIATIGLLFFLFMVGLELHLKEIKKSGKTTVTIAFSGIIVPFLGGIEVSILIKNKNIQSGHCFSAIDSICGSSNFHYCISCAS</sequence>
<evidence type="ECO:0000256" key="2">
    <source>
        <dbReference type="ARBA" id="ARBA00022448"/>
    </source>
</evidence>
<evidence type="ECO:0000256" key="10">
    <source>
        <dbReference type="SAM" id="Phobius"/>
    </source>
</evidence>
<dbReference type="OMA" id="YCISCAS"/>
<comment type="subcellular location">
    <subcellularLocation>
        <location evidence="1">Membrane</location>
        <topology evidence="1">Multi-pass membrane protein</topology>
    </subcellularLocation>
</comment>
<evidence type="ECO:0000256" key="1">
    <source>
        <dbReference type="ARBA" id="ARBA00004141"/>
    </source>
</evidence>
<dbReference type="Gene3D" id="1.20.1530.20">
    <property type="match status" value="1"/>
</dbReference>
<keyword evidence="5" id="KW-0630">Potassium</keyword>
<dbReference type="InterPro" id="IPR006153">
    <property type="entry name" value="Cation/H_exchanger_TM"/>
</dbReference>
<comment type="similarity">
    <text evidence="9">Belongs to the monovalent cation:proton antiporter 2 (CPA2) transporter (TC 2.A.37) family. CHX (TC 2.A.37.4) subfamily.</text>
</comment>
<keyword evidence="7" id="KW-0406">Ion transport</keyword>
<protein>
    <recommendedName>
        <fullName evidence="11">Cation/H+ exchanger transmembrane domain-containing protein</fullName>
    </recommendedName>
</protein>
<comment type="caution">
    <text evidence="12">The sequence shown here is derived from an EMBL/GenBank/DDBJ whole genome shotgun (WGS) entry which is preliminary data.</text>
</comment>
<evidence type="ECO:0000256" key="5">
    <source>
        <dbReference type="ARBA" id="ARBA00022958"/>
    </source>
</evidence>
<organism evidence="12 13">
    <name type="scientific">Ceratopteris richardii</name>
    <name type="common">Triangle waterfern</name>
    <dbReference type="NCBI Taxonomy" id="49495"/>
    <lineage>
        <taxon>Eukaryota</taxon>
        <taxon>Viridiplantae</taxon>
        <taxon>Streptophyta</taxon>
        <taxon>Embryophyta</taxon>
        <taxon>Tracheophyta</taxon>
        <taxon>Polypodiopsida</taxon>
        <taxon>Polypodiidae</taxon>
        <taxon>Polypodiales</taxon>
        <taxon>Pteridineae</taxon>
        <taxon>Pteridaceae</taxon>
        <taxon>Parkerioideae</taxon>
        <taxon>Ceratopteris</taxon>
    </lineage>
</organism>